<evidence type="ECO:0000313" key="16">
    <source>
        <dbReference type="EMBL" id="ONG50190.1"/>
    </source>
</evidence>
<keyword evidence="5" id="KW-0679">Respiratory chain</keyword>
<comment type="subcellular location">
    <subcellularLocation>
        <location evidence="1">Cell membrane</location>
    </subcellularLocation>
</comment>
<feature type="binding site" description="axial binding residue" evidence="13">
    <location>
        <position position="194"/>
    </location>
    <ligand>
        <name>heme c</name>
        <dbReference type="ChEBI" id="CHEBI:61717"/>
        <label>2</label>
    </ligand>
    <ligandPart>
        <name>Fe</name>
        <dbReference type="ChEBI" id="CHEBI:18248"/>
    </ligandPart>
</feature>
<evidence type="ECO:0000256" key="10">
    <source>
        <dbReference type="ARBA" id="ARBA00023004"/>
    </source>
</evidence>
<dbReference type="PIRSF" id="PIRSF000018">
    <property type="entry name" value="Mb_ADH_cyt_c"/>
    <property type="match status" value="1"/>
</dbReference>
<name>A0A1V2H114_9PROT</name>
<dbReference type="GO" id="GO:0009055">
    <property type="term" value="F:electron transfer activity"/>
    <property type="evidence" value="ECO:0007669"/>
    <property type="project" value="InterPro"/>
</dbReference>
<feature type="binding site" description="covalent" evidence="12">
    <location>
        <position position="44"/>
    </location>
    <ligand>
        <name>heme c</name>
        <dbReference type="ChEBI" id="CHEBI:61717"/>
        <label>1</label>
    </ligand>
</feature>
<evidence type="ECO:0000256" key="9">
    <source>
        <dbReference type="ARBA" id="ARBA00022982"/>
    </source>
</evidence>
<keyword evidence="4 12" id="KW-0349">Heme</keyword>
<gene>
    <name evidence="16" type="ORF">BKE38_19115</name>
</gene>
<dbReference type="GO" id="GO:0005506">
    <property type="term" value="F:iron ion binding"/>
    <property type="evidence" value="ECO:0007669"/>
    <property type="project" value="InterPro"/>
</dbReference>
<protein>
    <submittedName>
        <fullName evidence="16">Alcohol dehydrogenase</fullName>
    </submittedName>
</protein>
<keyword evidence="6 13" id="KW-0479">Metal-binding</keyword>
<evidence type="ECO:0000256" key="6">
    <source>
        <dbReference type="ARBA" id="ARBA00022723"/>
    </source>
</evidence>
<dbReference type="PRINTS" id="PR00605">
    <property type="entry name" value="CYTCHROMECIC"/>
</dbReference>
<feature type="binding site" description="covalent" evidence="12">
    <location>
        <position position="193"/>
    </location>
    <ligand>
        <name>heme c</name>
        <dbReference type="ChEBI" id="CHEBI:61717"/>
        <label>2</label>
    </ligand>
</feature>
<dbReference type="InterPro" id="IPR014353">
    <property type="entry name" value="Membr-bd_ADH_cyt_c"/>
</dbReference>
<dbReference type="InterPro" id="IPR009056">
    <property type="entry name" value="Cyt_c-like_dom"/>
</dbReference>
<comment type="caution">
    <text evidence="16">The sequence shown here is derived from an EMBL/GenBank/DDBJ whole genome shotgun (WGS) entry which is preliminary data.</text>
</comment>
<evidence type="ECO:0000259" key="15">
    <source>
        <dbReference type="PROSITE" id="PS51007"/>
    </source>
</evidence>
<keyword evidence="3" id="KW-1003">Cell membrane</keyword>
<sequence>MRAQILAAGFLAAASLLGAGQARADADNFTEVERGKYLAILGDCMACHVGSDGQSMSGGHMLETPFGRIAVPNLTPDPETGIGRWSADDFNRAMHEGKRPDGTHLYPAFPYTSFTLMSRSDNDAVFAYLQAQPAVKNQVDRSTLPFPFNVRLLMAGWNMLNFTPGTFRPDPNKSDEFNRGAYLVEGPGHCGLCHTPRNLIGGDKGGAHLEGGPLQGWFAPSLTADRRTGIGAWTEQEIVEYLRTGVTHRSTASGPMAEVVELSTSRMTEADLKAIAVYLRERAPAPAASNPTPVAATDSRMRAGEAIYLDSCAACHVGNGAGVAGIFPRLADSQFVQQGDPTGVLRVVLQGAKAAATPHAVTGPAMPALGWRMTDQQVADVATYIRNSWGNAAPAVTADQVKAMRSVAGGH</sequence>
<dbReference type="AlphaFoldDB" id="A0A1V2H114"/>
<evidence type="ECO:0000256" key="2">
    <source>
        <dbReference type="ARBA" id="ARBA00022448"/>
    </source>
</evidence>
<evidence type="ECO:0000313" key="17">
    <source>
        <dbReference type="Proteomes" id="UP000188879"/>
    </source>
</evidence>
<feature type="signal peptide" evidence="14">
    <location>
        <begin position="1"/>
        <end position="24"/>
    </location>
</feature>
<dbReference type="SUPFAM" id="SSF46626">
    <property type="entry name" value="Cytochrome c"/>
    <property type="match status" value="3"/>
</dbReference>
<evidence type="ECO:0000256" key="3">
    <source>
        <dbReference type="ARBA" id="ARBA00022475"/>
    </source>
</evidence>
<dbReference type="GO" id="GO:0020037">
    <property type="term" value="F:heme binding"/>
    <property type="evidence" value="ECO:0007669"/>
    <property type="project" value="InterPro"/>
</dbReference>
<feature type="binding site" description="covalent" evidence="12">
    <location>
        <position position="190"/>
    </location>
    <ligand>
        <name>heme c</name>
        <dbReference type="ChEBI" id="CHEBI:61717"/>
        <label>2</label>
    </ligand>
</feature>
<feature type="domain" description="Cytochrome c" evidence="15">
    <location>
        <begin position="30"/>
        <end position="133"/>
    </location>
</feature>
<evidence type="ECO:0000256" key="14">
    <source>
        <dbReference type="SAM" id="SignalP"/>
    </source>
</evidence>
<evidence type="ECO:0000256" key="8">
    <source>
        <dbReference type="ARBA" id="ARBA00022737"/>
    </source>
</evidence>
<feature type="binding site" description="axial binding residue" evidence="13">
    <location>
        <position position="48"/>
    </location>
    <ligand>
        <name>heme c</name>
        <dbReference type="ChEBI" id="CHEBI:61717"/>
        <label>1</label>
    </ligand>
    <ligandPart>
        <name>Fe</name>
        <dbReference type="ChEBI" id="CHEBI:18248"/>
    </ligandPart>
</feature>
<dbReference type="GO" id="GO:0016614">
    <property type="term" value="F:oxidoreductase activity, acting on CH-OH group of donors"/>
    <property type="evidence" value="ECO:0007669"/>
    <property type="project" value="InterPro"/>
</dbReference>
<dbReference type="Gene3D" id="1.10.760.10">
    <property type="entry name" value="Cytochrome c-like domain"/>
    <property type="match status" value="2"/>
</dbReference>
<feature type="binding site" description="covalent" evidence="12">
    <location>
        <position position="315"/>
    </location>
    <ligand>
        <name>heme c</name>
        <dbReference type="ChEBI" id="CHEBI:61717"/>
        <label>3</label>
    </ligand>
</feature>
<keyword evidence="17" id="KW-1185">Reference proteome</keyword>
<dbReference type="Pfam" id="PF00034">
    <property type="entry name" value="Cytochrom_C"/>
    <property type="match status" value="2"/>
</dbReference>
<accession>A0A1V2H114</accession>
<keyword evidence="2" id="KW-0813">Transport</keyword>
<feature type="binding site" description="covalent" evidence="12">
    <location>
        <position position="47"/>
    </location>
    <ligand>
        <name>heme c</name>
        <dbReference type="ChEBI" id="CHEBI:61717"/>
        <label>1</label>
    </ligand>
</feature>
<evidence type="ECO:0000256" key="4">
    <source>
        <dbReference type="ARBA" id="ARBA00022617"/>
    </source>
</evidence>
<feature type="binding site" description="axial binding residue" evidence="13">
    <location>
        <position position="316"/>
    </location>
    <ligand>
        <name>heme c</name>
        <dbReference type="ChEBI" id="CHEBI:61717"/>
        <label>3</label>
    </ligand>
    <ligandPart>
        <name>Fe</name>
        <dbReference type="ChEBI" id="CHEBI:18248"/>
    </ligandPart>
</feature>
<evidence type="ECO:0000256" key="7">
    <source>
        <dbReference type="ARBA" id="ARBA00022729"/>
    </source>
</evidence>
<dbReference type="GO" id="GO:0005886">
    <property type="term" value="C:plasma membrane"/>
    <property type="evidence" value="ECO:0007669"/>
    <property type="project" value="UniProtKB-SubCell"/>
</dbReference>
<feature type="domain" description="Cytochrome c" evidence="15">
    <location>
        <begin position="175"/>
        <end position="283"/>
    </location>
</feature>
<feature type="chain" id="PRO_5010723973" evidence="14">
    <location>
        <begin position="25"/>
        <end position="411"/>
    </location>
</feature>
<evidence type="ECO:0000256" key="12">
    <source>
        <dbReference type="PIRSR" id="PIRSR000018-50"/>
    </source>
</evidence>
<dbReference type="InterPro" id="IPR051459">
    <property type="entry name" value="Cytochrome_c-type_DH"/>
</dbReference>
<dbReference type="InterPro" id="IPR008168">
    <property type="entry name" value="Cyt_C_IC"/>
</dbReference>
<dbReference type="OrthoDB" id="9811281at2"/>
<dbReference type="EMBL" id="MLCO01000200">
    <property type="protein sequence ID" value="ONG50190.1"/>
    <property type="molecule type" value="Genomic_DNA"/>
</dbReference>
<keyword evidence="7 14" id="KW-0732">Signal</keyword>
<keyword evidence="10 13" id="KW-0408">Iron</keyword>
<comment type="cofactor">
    <cofactor evidence="12">
        <name>heme c</name>
        <dbReference type="ChEBI" id="CHEBI:61717"/>
    </cofactor>
    <text evidence="12">Binds 3 heme c groups covalently per subunit.</text>
</comment>
<dbReference type="PROSITE" id="PS51007">
    <property type="entry name" value="CYTC"/>
    <property type="match status" value="3"/>
</dbReference>
<dbReference type="PANTHER" id="PTHR35008">
    <property type="entry name" value="BLL4482 PROTEIN-RELATED"/>
    <property type="match status" value="1"/>
</dbReference>
<dbReference type="Proteomes" id="UP000188879">
    <property type="component" value="Unassembled WGS sequence"/>
</dbReference>
<evidence type="ECO:0000256" key="13">
    <source>
        <dbReference type="PIRSR" id="PIRSR000018-51"/>
    </source>
</evidence>
<feature type="domain" description="Cytochrome c" evidence="15">
    <location>
        <begin position="299"/>
        <end position="389"/>
    </location>
</feature>
<keyword evidence="8" id="KW-0677">Repeat</keyword>
<organism evidence="16 17">
    <name type="scientific">Teichococcus deserti</name>
    <dbReference type="NCBI Taxonomy" id="1817963"/>
    <lineage>
        <taxon>Bacteria</taxon>
        <taxon>Pseudomonadati</taxon>
        <taxon>Pseudomonadota</taxon>
        <taxon>Alphaproteobacteria</taxon>
        <taxon>Acetobacterales</taxon>
        <taxon>Roseomonadaceae</taxon>
        <taxon>Roseomonas</taxon>
    </lineage>
</organism>
<dbReference type="InterPro" id="IPR036909">
    <property type="entry name" value="Cyt_c-like_dom_sf"/>
</dbReference>
<proteinExistence type="predicted"/>
<evidence type="ECO:0000256" key="11">
    <source>
        <dbReference type="ARBA" id="ARBA00023136"/>
    </source>
</evidence>
<keyword evidence="11" id="KW-0472">Membrane</keyword>
<keyword evidence="9" id="KW-0249">Electron transport</keyword>
<evidence type="ECO:0000256" key="5">
    <source>
        <dbReference type="ARBA" id="ARBA00022660"/>
    </source>
</evidence>
<feature type="binding site" description="covalent" evidence="12">
    <location>
        <position position="312"/>
    </location>
    <ligand>
        <name>heme c</name>
        <dbReference type="ChEBI" id="CHEBI:61717"/>
        <label>3</label>
    </ligand>
</feature>
<dbReference type="PANTHER" id="PTHR35008:SF8">
    <property type="entry name" value="ALCOHOL DEHYDROGENASE CYTOCHROME C SUBUNIT"/>
    <property type="match status" value="1"/>
</dbReference>
<reference evidence="16 17" key="1">
    <citation type="submission" date="2016-10" db="EMBL/GenBank/DDBJ databases">
        <title>Draft Genome sequence of Roseomonas sp. strain M3.</title>
        <authorList>
            <person name="Subhash Y."/>
            <person name="Lee S."/>
        </authorList>
    </citation>
    <scope>NUCLEOTIDE SEQUENCE [LARGE SCALE GENOMIC DNA]</scope>
    <source>
        <strain evidence="16 17">M3</strain>
    </source>
</reference>
<evidence type="ECO:0000256" key="1">
    <source>
        <dbReference type="ARBA" id="ARBA00004236"/>
    </source>
</evidence>
<dbReference type="RefSeq" id="WP_076958904.1">
    <property type="nucleotide sequence ID" value="NZ_MLCO01000200.1"/>
</dbReference>